<evidence type="ECO:0000313" key="5">
    <source>
        <dbReference type="Proteomes" id="UP000729701"/>
    </source>
</evidence>
<comment type="caution">
    <text evidence="4">The sequence shown here is derived from an EMBL/GenBank/DDBJ whole genome shotgun (WGS) entry which is preliminary data.</text>
</comment>
<evidence type="ECO:0000313" key="4">
    <source>
        <dbReference type="EMBL" id="MBW4665982.1"/>
    </source>
</evidence>
<dbReference type="NCBIfam" id="TIGR00666">
    <property type="entry name" value="PBP4"/>
    <property type="match status" value="1"/>
</dbReference>
<sequence>MSKRIAVILLMFLGSQFGVTSQVAAQTTTTRKICPAQLSAIVNAVANRSVLSRARWGILIQAQSSGQTLYNRDAQKYFTPASVTKLLTTAAALQQLGANFRFRTSVYRDGDGVLRVVGRGDPSFNDAQLTALALQLKGKGINQIKQLIADDSYVQGDVVNPSWQWEDIQSDYGAPIGSFIVNQNVFNIKLVPQSVGKPVQISWTDANEARMWRILNLSTTAANDQNPTVGISRDLSGNVLRIQGELAANANPLAVALPVVDPNYFFLRRFRTALANQKISLADTSIGTGTSQQELAAVQSPPLSQLLAETNLESNNLYAESLLRVLAVKQARLPNQTTADVGLDVMRKTLTQLGVNPATYVTVDGSGLSRRNLISPEALVQTLRLIGKTPAASVFRTSLPVAGKSGTLKFRFQNTPAEGIVFAKTGTMGGVVALAGYVNAPKYEPVVFSIMVNQTEQSAKVVRQAMDEIVVNLAQLQRC</sequence>
<keyword evidence="2 4" id="KW-0378">Hydrolase</keyword>
<dbReference type="Gene3D" id="3.50.80.20">
    <property type="entry name" value="D-Ala-D-Ala carboxypeptidase C, peptidase S13"/>
    <property type="match status" value="1"/>
</dbReference>
<gene>
    <name evidence="4" type="primary">dacB</name>
    <name evidence="4" type="ORF">KME60_00710</name>
</gene>
<organism evidence="4 5">
    <name type="scientific">Cyanomargarita calcarea GSE-NOS-MK-12-04C</name>
    <dbReference type="NCBI Taxonomy" id="2839659"/>
    <lineage>
        <taxon>Bacteria</taxon>
        <taxon>Bacillati</taxon>
        <taxon>Cyanobacteriota</taxon>
        <taxon>Cyanophyceae</taxon>
        <taxon>Nostocales</taxon>
        <taxon>Cyanomargaritaceae</taxon>
        <taxon>Cyanomargarita</taxon>
    </lineage>
</organism>
<name>A0A951UQT0_9CYAN</name>
<dbReference type="InterPro" id="IPR000667">
    <property type="entry name" value="Peptidase_S13"/>
</dbReference>
<reference evidence="4" key="2">
    <citation type="journal article" date="2022" name="Microbiol. Resour. Announc.">
        <title>Metagenome Sequencing to Explore Phylogenomics of Terrestrial Cyanobacteria.</title>
        <authorList>
            <person name="Ward R.D."/>
            <person name="Stajich J.E."/>
            <person name="Johansen J.R."/>
            <person name="Huntemann M."/>
            <person name="Clum A."/>
            <person name="Foster B."/>
            <person name="Foster B."/>
            <person name="Roux S."/>
            <person name="Palaniappan K."/>
            <person name="Varghese N."/>
            <person name="Mukherjee S."/>
            <person name="Reddy T.B.K."/>
            <person name="Daum C."/>
            <person name="Copeland A."/>
            <person name="Chen I.A."/>
            <person name="Ivanova N.N."/>
            <person name="Kyrpides N.C."/>
            <person name="Shapiro N."/>
            <person name="Eloe-Fadrosh E.A."/>
            <person name="Pietrasiak N."/>
        </authorList>
    </citation>
    <scope>NUCLEOTIDE SEQUENCE</scope>
    <source>
        <strain evidence="4">GSE-NOS-MK-12-04C</strain>
    </source>
</reference>
<dbReference type="GO" id="GO:0000270">
    <property type="term" value="P:peptidoglycan metabolic process"/>
    <property type="evidence" value="ECO:0007669"/>
    <property type="project" value="TreeGrafter"/>
</dbReference>
<proteinExistence type="inferred from homology"/>
<comment type="similarity">
    <text evidence="1">Belongs to the peptidase S13 family.</text>
</comment>
<evidence type="ECO:0000256" key="3">
    <source>
        <dbReference type="SAM" id="SignalP"/>
    </source>
</evidence>
<feature type="chain" id="PRO_5037326290" evidence="3">
    <location>
        <begin position="25"/>
        <end position="479"/>
    </location>
</feature>
<keyword evidence="4" id="KW-0645">Protease</keyword>
<dbReference type="PRINTS" id="PR00922">
    <property type="entry name" value="DADACBPTASE3"/>
</dbReference>
<dbReference type="PANTHER" id="PTHR30023:SF0">
    <property type="entry name" value="PENICILLIN-SENSITIVE CARBOXYPEPTIDASE A"/>
    <property type="match status" value="1"/>
</dbReference>
<dbReference type="PANTHER" id="PTHR30023">
    <property type="entry name" value="D-ALANYL-D-ALANINE CARBOXYPEPTIDASE"/>
    <property type="match status" value="1"/>
</dbReference>
<dbReference type="EMBL" id="JAHHGZ010000001">
    <property type="protein sequence ID" value="MBW4665982.1"/>
    <property type="molecule type" value="Genomic_DNA"/>
</dbReference>
<dbReference type="SUPFAM" id="SSF56601">
    <property type="entry name" value="beta-lactamase/transpeptidase-like"/>
    <property type="match status" value="1"/>
</dbReference>
<dbReference type="EC" id="3.4.16.4" evidence="4"/>
<protein>
    <submittedName>
        <fullName evidence="4">D-alanyl-D-alanine carboxypeptidase/D-alanyl-D-alanine-endopeptidase</fullName>
        <ecNumber evidence="4">3.4.16.4</ecNumber>
    </submittedName>
</protein>
<reference evidence="4" key="1">
    <citation type="submission" date="2021-05" db="EMBL/GenBank/DDBJ databases">
        <authorList>
            <person name="Pietrasiak N."/>
            <person name="Ward R."/>
            <person name="Stajich J.E."/>
            <person name="Kurbessoian T."/>
        </authorList>
    </citation>
    <scope>NUCLEOTIDE SEQUENCE</scope>
    <source>
        <strain evidence="4">GSE-NOS-MK-12-04C</strain>
    </source>
</reference>
<feature type="signal peptide" evidence="3">
    <location>
        <begin position="1"/>
        <end position="24"/>
    </location>
</feature>
<dbReference type="Gene3D" id="3.40.710.10">
    <property type="entry name" value="DD-peptidase/beta-lactamase superfamily"/>
    <property type="match status" value="2"/>
</dbReference>
<dbReference type="AlphaFoldDB" id="A0A951UQT0"/>
<dbReference type="InterPro" id="IPR012338">
    <property type="entry name" value="Beta-lactam/transpept-like"/>
</dbReference>
<dbReference type="GO" id="GO:0006508">
    <property type="term" value="P:proteolysis"/>
    <property type="evidence" value="ECO:0007669"/>
    <property type="project" value="InterPro"/>
</dbReference>
<evidence type="ECO:0000256" key="2">
    <source>
        <dbReference type="ARBA" id="ARBA00022801"/>
    </source>
</evidence>
<keyword evidence="3" id="KW-0732">Signal</keyword>
<keyword evidence="4" id="KW-0121">Carboxypeptidase</keyword>
<dbReference type="Proteomes" id="UP000729701">
    <property type="component" value="Unassembled WGS sequence"/>
</dbReference>
<dbReference type="Pfam" id="PF02113">
    <property type="entry name" value="Peptidase_S13"/>
    <property type="match status" value="1"/>
</dbReference>
<accession>A0A951UQT0</accession>
<evidence type="ECO:0000256" key="1">
    <source>
        <dbReference type="ARBA" id="ARBA00006096"/>
    </source>
</evidence>
<dbReference type="GO" id="GO:0009002">
    <property type="term" value="F:serine-type D-Ala-D-Ala carboxypeptidase activity"/>
    <property type="evidence" value="ECO:0007669"/>
    <property type="project" value="UniProtKB-EC"/>
</dbReference>